<dbReference type="AlphaFoldDB" id="A0A210PZL5"/>
<feature type="chain" id="PRO_5012803926" description="Cysteine and tyrosine-rich protein 1" evidence="2">
    <location>
        <begin position="20"/>
        <end position="136"/>
    </location>
</feature>
<evidence type="ECO:0000313" key="4">
    <source>
        <dbReference type="Proteomes" id="UP000242188"/>
    </source>
</evidence>
<feature type="transmembrane region" description="Helical" evidence="1">
    <location>
        <begin position="58"/>
        <end position="78"/>
    </location>
</feature>
<sequence length="136" mass="15020">MILSTVVILLGFLAVCALCGTNCTMNDGLVTFCEKGCCEHQDYRYCCPLNATTIAEVIVGSAIGVGILIFVIGVCVICTRRKSNPANSGSIFDVNAGKRNTLLCFLHEIIIEDIVNFRLRLYFRPERFISSITKKF</sequence>
<organism evidence="3 4">
    <name type="scientific">Mizuhopecten yessoensis</name>
    <name type="common">Japanese scallop</name>
    <name type="synonym">Patinopecten yessoensis</name>
    <dbReference type="NCBI Taxonomy" id="6573"/>
    <lineage>
        <taxon>Eukaryota</taxon>
        <taxon>Metazoa</taxon>
        <taxon>Spiralia</taxon>
        <taxon>Lophotrochozoa</taxon>
        <taxon>Mollusca</taxon>
        <taxon>Bivalvia</taxon>
        <taxon>Autobranchia</taxon>
        <taxon>Pteriomorphia</taxon>
        <taxon>Pectinida</taxon>
        <taxon>Pectinoidea</taxon>
        <taxon>Pectinidae</taxon>
        <taxon>Mizuhopecten</taxon>
    </lineage>
</organism>
<proteinExistence type="predicted"/>
<reference evidence="3 4" key="1">
    <citation type="journal article" date="2017" name="Nat. Ecol. Evol.">
        <title>Scallop genome provides insights into evolution of bilaterian karyotype and development.</title>
        <authorList>
            <person name="Wang S."/>
            <person name="Zhang J."/>
            <person name="Jiao W."/>
            <person name="Li J."/>
            <person name="Xun X."/>
            <person name="Sun Y."/>
            <person name="Guo X."/>
            <person name="Huan P."/>
            <person name="Dong B."/>
            <person name="Zhang L."/>
            <person name="Hu X."/>
            <person name="Sun X."/>
            <person name="Wang J."/>
            <person name="Zhao C."/>
            <person name="Wang Y."/>
            <person name="Wang D."/>
            <person name="Huang X."/>
            <person name="Wang R."/>
            <person name="Lv J."/>
            <person name="Li Y."/>
            <person name="Zhang Z."/>
            <person name="Liu B."/>
            <person name="Lu W."/>
            <person name="Hui Y."/>
            <person name="Liang J."/>
            <person name="Zhou Z."/>
            <person name="Hou R."/>
            <person name="Li X."/>
            <person name="Liu Y."/>
            <person name="Li H."/>
            <person name="Ning X."/>
            <person name="Lin Y."/>
            <person name="Zhao L."/>
            <person name="Xing Q."/>
            <person name="Dou J."/>
            <person name="Li Y."/>
            <person name="Mao J."/>
            <person name="Guo H."/>
            <person name="Dou H."/>
            <person name="Li T."/>
            <person name="Mu C."/>
            <person name="Jiang W."/>
            <person name="Fu Q."/>
            <person name="Fu X."/>
            <person name="Miao Y."/>
            <person name="Liu J."/>
            <person name="Yu Q."/>
            <person name="Li R."/>
            <person name="Liao H."/>
            <person name="Li X."/>
            <person name="Kong Y."/>
            <person name="Jiang Z."/>
            <person name="Chourrout D."/>
            <person name="Li R."/>
            <person name="Bao Z."/>
        </authorList>
    </citation>
    <scope>NUCLEOTIDE SEQUENCE [LARGE SCALE GENOMIC DNA]</scope>
    <source>
        <strain evidence="3 4">PY_sf001</strain>
    </source>
</reference>
<protein>
    <recommendedName>
        <fullName evidence="5">Cysteine and tyrosine-rich protein 1</fullName>
    </recommendedName>
</protein>
<name>A0A210PZL5_MIZYE</name>
<comment type="caution">
    <text evidence="3">The sequence shown here is derived from an EMBL/GenBank/DDBJ whole genome shotgun (WGS) entry which is preliminary data.</text>
</comment>
<gene>
    <name evidence="3" type="ORF">KP79_PYT11104</name>
</gene>
<dbReference type="EMBL" id="NEDP02005334">
    <property type="protein sequence ID" value="OWF41922.1"/>
    <property type="molecule type" value="Genomic_DNA"/>
</dbReference>
<feature type="signal peptide" evidence="2">
    <location>
        <begin position="1"/>
        <end position="19"/>
    </location>
</feature>
<evidence type="ECO:0000256" key="2">
    <source>
        <dbReference type="SAM" id="SignalP"/>
    </source>
</evidence>
<keyword evidence="1" id="KW-0812">Transmembrane</keyword>
<evidence type="ECO:0008006" key="5">
    <source>
        <dbReference type="Google" id="ProtNLM"/>
    </source>
</evidence>
<dbReference type="Proteomes" id="UP000242188">
    <property type="component" value="Unassembled WGS sequence"/>
</dbReference>
<keyword evidence="4" id="KW-1185">Reference proteome</keyword>
<keyword evidence="1" id="KW-1133">Transmembrane helix</keyword>
<keyword evidence="2" id="KW-0732">Signal</keyword>
<evidence type="ECO:0000256" key="1">
    <source>
        <dbReference type="SAM" id="Phobius"/>
    </source>
</evidence>
<evidence type="ECO:0000313" key="3">
    <source>
        <dbReference type="EMBL" id="OWF41922.1"/>
    </source>
</evidence>
<accession>A0A210PZL5</accession>
<keyword evidence="1" id="KW-0472">Membrane</keyword>